<comment type="cofactor">
    <cofactor evidence="2">
        <name>[4Fe-4S] cluster</name>
        <dbReference type="ChEBI" id="CHEBI:49883"/>
    </cofactor>
</comment>
<comment type="catalytic activity">
    <reaction evidence="16">
        <text>hydrogen sulfide + 6 oxidized [2Fe-2S]-[ferredoxin] + 3 H2O = sulfite + 6 reduced [2Fe-2S]-[ferredoxin] + 7 H(+)</text>
        <dbReference type="Rhea" id="RHEA:23132"/>
        <dbReference type="Rhea" id="RHEA-COMP:10000"/>
        <dbReference type="Rhea" id="RHEA-COMP:10001"/>
        <dbReference type="ChEBI" id="CHEBI:15377"/>
        <dbReference type="ChEBI" id="CHEBI:15378"/>
        <dbReference type="ChEBI" id="CHEBI:17359"/>
        <dbReference type="ChEBI" id="CHEBI:29919"/>
        <dbReference type="ChEBI" id="CHEBI:33737"/>
        <dbReference type="ChEBI" id="CHEBI:33738"/>
        <dbReference type="EC" id="1.8.7.1"/>
    </reaction>
</comment>
<protein>
    <recommendedName>
        <fullName evidence="7">assimilatory sulfite reductase (ferredoxin)</fullName>
        <ecNumber evidence="7">1.8.7.1</ecNumber>
    </recommendedName>
</protein>
<dbReference type="KEGG" id="cme:CYME_CMG021C"/>
<dbReference type="GO" id="GO:0016002">
    <property type="term" value="F:sulfite reductase activity"/>
    <property type="evidence" value="ECO:0007669"/>
    <property type="project" value="TreeGrafter"/>
</dbReference>
<comment type="subcellular location">
    <subcellularLocation>
        <location evidence="5">Plastid</location>
        <location evidence="5">Chloroplast stroma</location>
        <location evidence="5">Chloroplast nucleoid</location>
    </subcellularLocation>
</comment>
<feature type="domain" description="Nitrite/sulphite reductase 4Fe-4S" evidence="17">
    <location>
        <begin position="294"/>
        <end position="425"/>
    </location>
</feature>
<evidence type="ECO:0000259" key="18">
    <source>
        <dbReference type="Pfam" id="PF03460"/>
    </source>
</evidence>
<evidence type="ECO:0000313" key="20">
    <source>
        <dbReference type="Proteomes" id="UP000007014"/>
    </source>
</evidence>
<dbReference type="GO" id="GO:0042644">
    <property type="term" value="C:chloroplast nucleoid"/>
    <property type="evidence" value="ECO:0007669"/>
    <property type="project" value="UniProtKB-SubCell"/>
</dbReference>
<dbReference type="PANTHER" id="PTHR11493">
    <property type="entry name" value="SULFITE REDUCTASE [NADPH] SUBUNIT BETA-RELATED"/>
    <property type="match status" value="1"/>
</dbReference>
<proteinExistence type="inferred from homology"/>
<evidence type="ECO:0000256" key="7">
    <source>
        <dbReference type="ARBA" id="ARBA00012353"/>
    </source>
</evidence>
<dbReference type="GeneID" id="16993319"/>
<organism evidence="19 20">
    <name type="scientific">Cyanidioschyzon merolae (strain NIES-3377 / 10D)</name>
    <name type="common">Unicellular red alga</name>
    <dbReference type="NCBI Taxonomy" id="280699"/>
    <lineage>
        <taxon>Eukaryota</taxon>
        <taxon>Rhodophyta</taxon>
        <taxon>Bangiophyceae</taxon>
        <taxon>Cyanidiales</taxon>
        <taxon>Cyanidiaceae</taxon>
        <taxon>Cyanidioschyzon</taxon>
    </lineage>
</organism>
<dbReference type="AlphaFoldDB" id="M1V771"/>
<evidence type="ECO:0000256" key="4">
    <source>
        <dbReference type="ARBA" id="ARBA00003329"/>
    </source>
</evidence>
<dbReference type="eggNOG" id="KOG0560">
    <property type="taxonomic scope" value="Eukaryota"/>
</dbReference>
<evidence type="ECO:0000256" key="11">
    <source>
        <dbReference type="ARBA" id="ARBA00022784"/>
    </source>
</evidence>
<dbReference type="InterPro" id="IPR045169">
    <property type="entry name" value="NO2/SO3_Rdtase_4Fe4S_prot"/>
</dbReference>
<evidence type="ECO:0000313" key="19">
    <source>
        <dbReference type="EMBL" id="BAM79554.1"/>
    </source>
</evidence>
<keyword evidence="10" id="KW-0479">Metal-binding</keyword>
<keyword evidence="9" id="KW-0349">Heme</keyword>
<dbReference type="GO" id="GO:0051539">
    <property type="term" value="F:4 iron, 4 sulfur cluster binding"/>
    <property type="evidence" value="ECO:0007669"/>
    <property type="project" value="UniProtKB-KW"/>
</dbReference>
<evidence type="ECO:0000256" key="2">
    <source>
        <dbReference type="ARBA" id="ARBA00001966"/>
    </source>
</evidence>
<evidence type="ECO:0000256" key="15">
    <source>
        <dbReference type="ARBA" id="ARBA00046513"/>
    </source>
</evidence>
<comment type="similarity">
    <text evidence="6">Belongs to the nitrite and sulfite reductase 4Fe-4S domain family.</text>
</comment>
<evidence type="ECO:0000256" key="1">
    <source>
        <dbReference type="ARBA" id="ARBA00001929"/>
    </source>
</evidence>
<evidence type="ECO:0000256" key="5">
    <source>
        <dbReference type="ARBA" id="ARBA00004595"/>
    </source>
</evidence>
<accession>M1V771</accession>
<dbReference type="GO" id="GO:0050311">
    <property type="term" value="F:sulfite reductase (ferredoxin) activity"/>
    <property type="evidence" value="ECO:0007669"/>
    <property type="project" value="UniProtKB-EC"/>
</dbReference>
<dbReference type="SUPFAM" id="SSF55124">
    <property type="entry name" value="Nitrite/Sulfite reductase N-terminal domain-like"/>
    <property type="match status" value="2"/>
</dbReference>
<dbReference type="PRINTS" id="PR00397">
    <property type="entry name" value="SIROHAEM"/>
</dbReference>
<evidence type="ECO:0000256" key="16">
    <source>
        <dbReference type="ARBA" id="ARBA00049518"/>
    </source>
</evidence>
<reference evidence="19 20" key="2">
    <citation type="journal article" date="2007" name="BMC Biol.">
        <title>A 100%-complete sequence reveals unusually simple genomic features in the hot-spring red alga Cyanidioschyzon merolae.</title>
        <authorList>
            <person name="Nozaki H."/>
            <person name="Takano H."/>
            <person name="Misumi O."/>
            <person name="Terasawa K."/>
            <person name="Matsuzaki M."/>
            <person name="Maruyama S."/>
            <person name="Nishida K."/>
            <person name="Yagisawa F."/>
            <person name="Yoshida Y."/>
            <person name="Fujiwara T."/>
            <person name="Takio S."/>
            <person name="Tamura K."/>
            <person name="Chung S.J."/>
            <person name="Nakamura S."/>
            <person name="Kuroiwa H."/>
            <person name="Tanaka K."/>
            <person name="Sato N."/>
            <person name="Kuroiwa T."/>
        </authorList>
    </citation>
    <scope>NUCLEOTIDE SEQUENCE [LARGE SCALE GENOMIC DNA]</scope>
    <source>
        <strain evidence="19 20">10D</strain>
    </source>
</reference>
<dbReference type="GO" id="GO:0046872">
    <property type="term" value="F:metal ion binding"/>
    <property type="evidence" value="ECO:0007669"/>
    <property type="project" value="UniProtKB-KW"/>
</dbReference>
<dbReference type="Gene3D" id="3.30.413.10">
    <property type="entry name" value="Sulfite Reductase Hemoprotein, domain 1"/>
    <property type="match status" value="2"/>
</dbReference>
<dbReference type="HOGENOM" id="CLU_001975_3_0_1"/>
<evidence type="ECO:0000256" key="10">
    <source>
        <dbReference type="ARBA" id="ARBA00022723"/>
    </source>
</evidence>
<keyword evidence="14" id="KW-0411">Iron-sulfur</keyword>
<comment type="cofactor">
    <cofactor evidence="1">
        <name>siroheme</name>
        <dbReference type="ChEBI" id="CHEBI:60052"/>
    </cofactor>
</comment>
<dbReference type="GO" id="GO:0000103">
    <property type="term" value="P:sulfate assimilation"/>
    <property type="evidence" value="ECO:0007669"/>
    <property type="project" value="TreeGrafter"/>
</dbReference>
<feature type="domain" description="Nitrite/Sulfite reductase ferredoxin-like" evidence="18">
    <location>
        <begin position="451"/>
        <end position="513"/>
    </location>
</feature>
<reference evidence="19 20" key="1">
    <citation type="journal article" date="2004" name="Nature">
        <title>Genome sequence of the ultrasmall unicellular red alga Cyanidioschyzon merolae 10D.</title>
        <authorList>
            <person name="Matsuzaki M."/>
            <person name="Misumi O."/>
            <person name="Shin-i T."/>
            <person name="Maruyama S."/>
            <person name="Takahara M."/>
            <person name="Miyagishima S."/>
            <person name="Mori T."/>
            <person name="Nishida K."/>
            <person name="Yagisawa F."/>
            <person name="Nishida K."/>
            <person name="Yoshida Y."/>
            <person name="Nishimura Y."/>
            <person name="Nakao S."/>
            <person name="Kobayashi T."/>
            <person name="Momoyama Y."/>
            <person name="Higashiyama T."/>
            <person name="Minoda A."/>
            <person name="Sano M."/>
            <person name="Nomoto H."/>
            <person name="Oishi K."/>
            <person name="Hayashi H."/>
            <person name="Ohta F."/>
            <person name="Nishizaka S."/>
            <person name="Haga S."/>
            <person name="Miura S."/>
            <person name="Morishita T."/>
            <person name="Kabeya Y."/>
            <person name="Terasawa K."/>
            <person name="Suzuki Y."/>
            <person name="Ishii Y."/>
            <person name="Asakawa S."/>
            <person name="Takano H."/>
            <person name="Ohta N."/>
            <person name="Kuroiwa H."/>
            <person name="Tanaka K."/>
            <person name="Shimizu N."/>
            <person name="Sugano S."/>
            <person name="Sato N."/>
            <person name="Nozaki H."/>
            <person name="Ogasawara N."/>
            <person name="Kohara Y."/>
            <person name="Kuroiwa T."/>
        </authorList>
    </citation>
    <scope>NUCLEOTIDE SEQUENCE [LARGE SCALE GENOMIC DNA]</scope>
    <source>
        <strain evidence="19 20">10D</strain>
    </source>
</reference>
<evidence type="ECO:0000259" key="17">
    <source>
        <dbReference type="Pfam" id="PF01077"/>
    </source>
</evidence>
<dbReference type="GO" id="GO:0020037">
    <property type="term" value="F:heme binding"/>
    <property type="evidence" value="ECO:0007669"/>
    <property type="project" value="InterPro"/>
</dbReference>
<evidence type="ECO:0000256" key="6">
    <source>
        <dbReference type="ARBA" id="ARBA00010429"/>
    </source>
</evidence>
<evidence type="ECO:0000256" key="8">
    <source>
        <dbReference type="ARBA" id="ARBA00022485"/>
    </source>
</evidence>
<keyword evidence="12" id="KW-0560">Oxidoreductase</keyword>
<dbReference type="EMBL" id="AP006489">
    <property type="protein sequence ID" value="BAM79554.1"/>
    <property type="molecule type" value="Genomic_DNA"/>
</dbReference>
<dbReference type="InterPro" id="IPR045854">
    <property type="entry name" value="NO2/SO3_Rdtase_4Fe4S_sf"/>
</dbReference>
<dbReference type="PROSITE" id="PS00365">
    <property type="entry name" value="NIR_SIR"/>
    <property type="match status" value="1"/>
</dbReference>
<sequence>MMFVTYAKPLVGARRGLAPTGSAAPGVYPLTEVLLRDRLRRQRQCRTARRNIIANLSSEQSRKKHTVVPITTRKHIEEAIRDGTLDQLKLNPYELPKLNSDYLRHPLMEELGNDQIFISDDCIGLIKFHGGYLQDNRDQRVRGELKKYQFMLRLKMPAGECPPSLYTTLDDISETYGNKTLRLTTRSSFQIHGIHKSNLKTVVQSIVRAGGGLYGASGDCSRNVIAPPAPFVDAAYAQARHVARMVAELFAIQSHAFADLWLDGELAASIEYWKKELDMDEVRRLMTEDNGRGQVLQDSVEPLYGKLYLPRKFKVGVTVPGDNSIDIYTHDIGIVVFCDAQGQLEGANILVGGGMGRTHNKEETFARAADPLGYVPAAALYDTLKAILAAQRDHGNRAVRTNARMKYLVHRLGIDRFRELVKSYMVGGGSALESIRSMPPWTFQDYLGWREQGDGRWFFGLYVQNGRIKDELKKALRALTDRFNFPLVCTPQQNLLITQVPATARPDVETLLASFGVETAASALDPLMRDAMACPALPLCPPAITEAERVMPRYVQRVRELLSKVGISPHASFVMRMTGCPNGCTRPYMAELGFVGSGPNCTYQVWLGGSPMQTRLAWPYIDRVTDDQVERVLEPVFVFWKSAREPDESFGDFCDRVGKAQLEAYAQRYWDGVPAAPVS</sequence>
<evidence type="ECO:0000256" key="3">
    <source>
        <dbReference type="ARBA" id="ARBA00002010"/>
    </source>
</evidence>
<dbReference type="FunFam" id="3.30.413.10:FF:000014">
    <property type="entry name" value="Sulfite reductase [ferredoxin], chloroplastic"/>
    <property type="match status" value="1"/>
</dbReference>
<dbReference type="STRING" id="280699.M1V771"/>
<gene>
    <name evidence="19" type="ORF">CYME_CMG021C</name>
</gene>
<evidence type="ECO:0000256" key="13">
    <source>
        <dbReference type="ARBA" id="ARBA00023004"/>
    </source>
</evidence>
<dbReference type="InterPro" id="IPR011787">
    <property type="entry name" value="SiR_ferredoxin-dep"/>
</dbReference>
<dbReference type="SUPFAM" id="SSF56014">
    <property type="entry name" value="Nitrite and sulphite reductase 4Fe-4S domain-like"/>
    <property type="match status" value="2"/>
</dbReference>
<dbReference type="OMA" id="IKISGCM"/>
<dbReference type="Proteomes" id="UP000007014">
    <property type="component" value="Chromosome 7"/>
</dbReference>
<dbReference type="PANTHER" id="PTHR11493:SF47">
    <property type="entry name" value="SULFITE REDUCTASE [NADPH] SUBUNIT BETA"/>
    <property type="match status" value="1"/>
</dbReference>
<dbReference type="NCBIfam" id="TIGR02042">
    <property type="entry name" value="sir"/>
    <property type="match status" value="1"/>
</dbReference>
<dbReference type="RefSeq" id="XP_005535840.1">
    <property type="nucleotide sequence ID" value="XM_005535783.1"/>
</dbReference>
<keyword evidence="20" id="KW-1185">Reference proteome</keyword>
<dbReference type="NCBIfam" id="NF010029">
    <property type="entry name" value="PRK13504.1"/>
    <property type="match status" value="1"/>
</dbReference>
<keyword evidence="11" id="KW-0883">Thioether bond</keyword>
<dbReference type="Pfam" id="PF03460">
    <property type="entry name" value="NIR_SIR_ferr"/>
    <property type="match status" value="2"/>
</dbReference>
<evidence type="ECO:0000256" key="9">
    <source>
        <dbReference type="ARBA" id="ARBA00022617"/>
    </source>
</evidence>
<dbReference type="EC" id="1.8.7.1" evidence="7"/>
<keyword evidence="13" id="KW-0408">Iron</keyword>
<comment type="subunit">
    <text evidence="15">Monomer. Interacts with ferredoxin.</text>
</comment>
<dbReference type="Gramene" id="CMG021CT">
    <property type="protein sequence ID" value="CMG021CT"/>
    <property type="gene ID" value="CMG021C"/>
</dbReference>
<comment type="function">
    <text evidence="4">Essential protein with sulfite reductase activity required in assimilatory sulfate reduction pathway during both primary and secondary metabolism and thus involved in development and growth.</text>
</comment>
<comment type="function">
    <text evidence="3">DNA-binding protein that binds to both double-stranded and single-stranded DNA without significant sequence specificity to reversibly repress the transcriptional activity of chloroplast nucleoids by promoting DNA compaction and possibly regulate DNA replication.</text>
</comment>
<dbReference type="InterPro" id="IPR006067">
    <property type="entry name" value="NO2/SO3_Rdtase_4Fe4S_dom"/>
</dbReference>
<feature type="domain" description="Nitrite/Sulfite reductase ferredoxin-like" evidence="18">
    <location>
        <begin position="148"/>
        <end position="206"/>
    </location>
</feature>
<dbReference type="InterPro" id="IPR005117">
    <property type="entry name" value="NiRdtase/SiRdtase_haem-b_fer"/>
</dbReference>
<dbReference type="BRENDA" id="1.8.7.1">
    <property type="organism ID" value="1768"/>
</dbReference>
<keyword evidence="8" id="KW-0004">4Fe-4S</keyword>
<dbReference type="BRENDA" id="1.7.7.1">
    <property type="organism ID" value="1768"/>
</dbReference>
<dbReference type="Pfam" id="PF01077">
    <property type="entry name" value="NIR_SIR"/>
    <property type="match status" value="1"/>
</dbReference>
<dbReference type="GO" id="GO:0009337">
    <property type="term" value="C:sulfite reductase complex (NADPH)"/>
    <property type="evidence" value="ECO:0007669"/>
    <property type="project" value="TreeGrafter"/>
</dbReference>
<dbReference type="InterPro" id="IPR036136">
    <property type="entry name" value="Nit/Sulf_reduc_fer-like_dom_sf"/>
</dbReference>
<dbReference type="InterPro" id="IPR006066">
    <property type="entry name" value="NO2/SO3_Rdtase_FeS/sirohaem_BS"/>
</dbReference>
<evidence type="ECO:0000256" key="14">
    <source>
        <dbReference type="ARBA" id="ARBA00023014"/>
    </source>
</evidence>
<dbReference type="OrthoDB" id="1688044at2759"/>
<evidence type="ECO:0000256" key="12">
    <source>
        <dbReference type="ARBA" id="ARBA00023002"/>
    </source>
</evidence>
<name>M1V771_CYAM1</name>